<dbReference type="AlphaFoldDB" id="A0A1G2G410"/>
<dbReference type="Proteomes" id="UP000177785">
    <property type="component" value="Unassembled WGS sequence"/>
</dbReference>
<protein>
    <submittedName>
        <fullName evidence="1">Uncharacterized protein</fullName>
    </submittedName>
</protein>
<evidence type="ECO:0000313" key="1">
    <source>
        <dbReference type="EMBL" id="OGZ44969.1"/>
    </source>
</evidence>
<comment type="caution">
    <text evidence="1">The sequence shown here is derived from an EMBL/GenBank/DDBJ whole genome shotgun (WGS) entry which is preliminary data.</text>
</comment>
<reference evidence="1 2" key="1">
    <citation type="journal article" date="2016" name="Nat. Commun.">
        <title>Thousands of microbial genomes shed light on interconnected biogeochemical processes in an aquifer system.</title>
        <authorList>
            <person name="Anantharaman K."/>
            <person name="Brown C.T."/>
            <person name="Hug L.A."/>
            <person name="Sharon I."/>
            <person name="Castelle C.J."/>
            <person name="Probst A.J."/>
            <person name="Thomas B.C."/>
            <person name="Singh A."/>
            <person name="Wilkins M.J."/>
            <person name="Karaoz U."/>
            <person name="Brodie E.L."/>
            <person name="Williams K.H."/>
            <person name="Hubbard S.S."/>
            <person name="Banfield J.F."/>
        </authorList>
    </citation>
    <scope>NUCLEOTIDE SEQUENCE [LARGE SCALE GENOMIC DNA]</scope>
</reference>
<proteinExistence type="predicted"/>
<organism evidence="1 2">
    <name type="scientific">Candidatus Ryanbacteria bacterium RIFCSPHIGHO2_01_FULL_48_27</name>
    <dbReference type="NCBI Taxonomy" id="1802115"/>
    <lineage>
        <taxon>Bacteria</taxon>
        <taxon>Candidatus Ryaniibacteriota</taxon>
    </lineage>
</organism>
<accession>A0A1G2G410</accession>
<name>A0A1G2G410_9BACT</name>
<dbReference type="STRING" id="1802115.A2756_03835"/>
<evidence type="ECO:0000313" key="2">
    <source>
        <dbReference type="Proteomes" id="UP000177785"/>
    </source>
</evidence>
<gene>
    <name evidence="1" type="ORF">A2756_03835</name>
</gene>
<sequence length="126" mass="14117">MYTEDRSRLVELLGVVVKESSPHGEMPEAAEPLAKALIGAILYNDPLFFGGAVTSLLRQLIEEARSHNTWVTEEEWRRAEVLALLLERSFRDRGEAITREIALGGRNALEASRCTLVPEHTFREAA</sequence>
<dbReference type="EMBL" id="MHNL01000011">
    <property type="protein sequence ID" value="OGZ44969.1"/>
    <property type="molecule type" value="Genomic_DNA"/>
</dbReference>